<evidence type="ECO:0000313" key="5">
    <source>
        <dbReference type="Proteomes" id="UP000541558"/>
    </source>
</evidence>
<keyword evidence="5" id="KW-1185">Reference proteome</keyword>
<organism evidence="4 5">
    <name type="scientific">Ephemerocybe angulata</name>
    <dbReference type="NCBI Taxonomy" id="980116"/>
    <lineage>
        <taxon>Eukaryota</taxon>
        <taxon>Fungi</taxon>
        <taxon>Dikarya</taxon>
        <taxon>Basidiomycota</taxon>
        <taxon>Agaricomycotina</taxon>
        <taxon>Agaricomycetes</taxon>
        <taxon>Agaricomycetidae</taxon>
        <taxon>Agaricales</taxon>
        <taxon>Agaricineae</taxon>
        <taxon>Psathyrellaceae</taxon>
        <taxon>Ephemerocybe</taxon>
    </lineage>
</organism>
<dbReference type="Proteomes" id="UP000541558">
    <property type="component" value="Unassembled WGS sequence"/>
</dbReference>
<evidence type="ECO:0000256" key="1">
    <source>
        <dbReference type="ARBA" id="ARBA00023125"/>
    </source>
</evidence>
<name>A0A8H5BRL0_9AGAR</name>
<dbReference type="GO" id="GO:0006310">
    <property type="term" value="P:DNA recombination"/>
    <property type="evidence" value="ECO:0007669"/>
    <property type="project" value="UniProtKB-KW"/>
</dbReference>
<feature type="region of interest" description="Disordered" evidence="3">
    <location>
        <begin position="60"/>
        <end position="86"/>
    </location>
</feature>
<dbReference type="InterPro" id="IPR011010">
    <property type="entry name" value="DNA_brk_join_enz"/>
</dbReference>
<proteinExistence type="predicted"/>
<dbReference type="EMBL" id="JAACJK010000136">
    <property type="protein sequence ID" value="KAF5328310.1"/>
    <property type="molecule type" value="Genomic_DNA"/>
</dbReference>
<feature type="region of interest" description="Disordered" evidence="3">
    <location>
        <begin position="307"/>
        <end position="338"/>
    </location>
</feature>
<evidence type="ECO:0000256" key="2">
    <source>
        <dbReference type="ARBA" id="ARBA00023172"/>
    </source>
</evidence>
<dbReference type="SUPFAM" id="SSF56349">
    <property type="entry name" value="DNA breaking-rejoining enzymes"/>
    <property type="match status" value="1"/>
</dbReference>
<keyword evidence="2" id="KW-0233">DNA recombination</keyword>
<dbReference type="OrthoDB" id="2506773at2759"/>
<keyword evidence="1" id="KW-0238">DNA-binding</keyword>
<evidence type="ECO:0000256" key="3">
    <source>
        <dbReference type="SAM" id="MobiDB-lite"/>
    </source>
</evidence>
<accession>A0A8H5BRL0</accession>
<dbReference type="InterPro" id="IPR013762">
    <property type="entry name" value="Integrase-like_cat_sf"/>
</dbReference>
<dbReference type="Gene3D" id="1.10.150.130">
    <property type="match status" value="1"/>
</dbReference>
<sequence length="1474" mass="162918">MRAVKPAGQALADMSLSDKIAFNATIQARNIKRAMGRPLKAKDTEIPSYLTIGEPEGFTATSDEESLLGLDTPAQEKDKEDDDIGSYTPGTMRKFMAFAGKFLSKRSRSDDAEPSSSKKSRLVKRPAVKETLIGVGESLPLLPPEDYNLIWHSHEHVPISLFTRDSIVLCHSKGNSLKSIKGYVGDDNKKSPLINPEDPRFPAEDTLEFHVWAGAAELMSQWANTLDVDGTVGAWMRQHLSWCNLKITREGEDWDLIRSFDIAQRKEYHIRPFVFSTRSHRDRLLDHERTLNKERAAAAAAAAAAYTSSSRGGGGGGGGRQGGSSSNSRSFREGQPSKSASTCLVCGNKGHRSDACHAQTLRGGGALFAKVIDGKIVTIAGSKPICGAWNISDITSTHPDILNRICTPYDADAFDTIFDSYPHLREENPHLTEKLCHGFPMGVFPQLTETTVYPNNPSAEEHLDFIDEYFAEEVEAERMSGPYSKKEVEEILGGSFQCHPLSIDEKEIEGSFELKPRMCINLSKGTKSRPSANSYADKEEFPTHYDPASQLGDLVSTRFLGFLFPPPFSPAGSARRFSMGLAPGLHTQGFGLCCTHNTLRAWASGHSGRAPSAAAHRLGRRGCQLPHVAIAPRGTRAMVVDVSKFHRRSPIAPAHKRWFVMQGRKGQLYIQHCCPFGATASESNSGQVSKAVLGIWRAKGIGPNGKWSDDIYNFNYPSSGSGTEDDPYVYPYDENDVLMAVAATGMPFHPFTKKGQPFDTTFDYVGMVWDLSAKTVGVREEKRRKFLFRAEVFLDAAANGVVTEEECMKIHGSLCHLAFVYRLGRSHLSSLSSFISRFNDYPHGTSLHAPPSLVTDMRWWAAQLSEPGFTRTLLPLGEVLDLGISVDASTVWGVGLKWGDEWDAWKVKEGWKGPWRDIGWLECLAIELLVMHLEAKGYHDCRVRLLSDNQGIIGAYWKGRSRNAEVNYSIRRFMSILDSLHVSLEVDFTRSFYAAEVSVASKEEEQRKRALARRVSESAPPRTSLAHSFSVSPLALLDSSTPSSSLNGSPALHLDSPYDTLSATNHILSSTLSSIGDVVTSRPSVGRVVKARRPRLAKDSHYVRSDLRPESSPAHLRIAHWITPWSLRQLDEMRRELPPSSIRKINEVLVQSWCQETRSTQGAALLRFTEHCDELGIPEENRMPASPYLLASFVSKHAGRVSESCIDGWMSSLHAWHTVNNAPWKGDGSFVSQVKKGAAKLAPPPKPPRMPVTLQHMKVLQRGLDLFNPFDAAVWAVATCAFWGCCRLGELTVEFDSFVDPKHSVLRSFANVSFGSSSSSAPIPGRTVSFRIPWTKTTRAEGAVLTISGEESLSPFHAMKNHLAISKDAPSDSHLFSYKDGEGCWHPMTKARFMARCNELWVAEGLEELDGHGFRIGGSTGLLLGGVPPHVVAMVGRWKSLTFLRYWRNVSEIIVNSIASCYDKTRIDSFCTSK</sequence>
<dbReference type="PANTHER" id="PTHR33050:SF7">
    <property type="entry name" value="RIBONUCLEASE H"/>
    <property type="match status" value="1"/>
</dbReference>
<dbReference type="PANTHER" id="PTHR33050">
    <property type="entry name" value="REVERSE TRANSCRIPTASE DOMAIN-CONTAINING PROTEIN"/>
    <property type="match status" value="1"/>
</dbReference>
<reference evidence="4 5" key="1">
    <citation type="journal article" date="2020" name="ISME J.">
        <title>Uncovering the hidden diversity of litter-decomposition mechanisms in mushroom-forming fungi.</title>
        <authorList>
            <person name="Floudas D."/>
            <person name="Bentzer J."/>
            <person name="Ahren D."/>
            <person name="Johansson T."/>
            <person name="Persson P."/>
            <person name="Tunlid A."/>
        </authorList>
    </citation>
    <scope>NUCLEOTIDE SEQUENCE [LARGE SCALE GENOMIC DNA]</scope>
    <source>
        <strain evidence="4 5">CBS 175.51</strain>
    </source>
</reference>
<dbReference type="InterPro" id="IPR052055">
    <property type="entry name" value="Hepadnavirus_pol/RT"/>
</dbReference>
<gene>
    <name evidence="4" type="ORF">D9611_014634</name>
</gene>
<dbReference type="GO" id="GO:0003677">
    <property type="term" value="F:DNA binding"/>
    <property type="evidence" value="ECO:0007669"/>
    <property type="project" value="UniProtKB-KW"/>
</dbReference>
<evidence type="ECO:0000313" key="4">
    <source>
        <dbReference type="EMBL" id="KAF5328310.1"/>
    </source>
</evidence>
<protein>
    <submittedName>
        <fullName evidence="4">Uncharacterized protein</fullName>
    </submittedName>
</protein>
<feature type="compositionally biased region" description="Gly residues" evidence="3">
    <location>
        <begin position="311"/>
        <end position="322"/>
    </location>
</feature>
<dbReference type="GO" id="GO:0015074">
    <property type="term" value="P:DNA integration"/>
    <property type="evidence" value="ECO:0007669"/>
    <property type="project" value="InterPro"/>
</dbReference>
<dbReference type="Gene3D" id="1.10.443.10">
    <property type="entry name" value="Intergrase catalytic core"/>
    <property type="match status" value="1"/>
</dbReference>
<dbReference type="InterPro" id="IPR010998">
    <property type="entry name" value="Integrase_recombinase_N"/>
</dbReference>
<comment type="caution">
    <text evidence="4">The sequence shown here is derived from an EMBL/GenBank/DDBJ whole genome shotgun (WGS) entry which is preliminary data.</text>
</comment>